<comment type="pathway">
    <text evidence="2">Carbohydrate acid metabolism; 2-dehydro-3-deoxy-D-gluconate degradation; D-glyceraldehyde 3-phosphate and pyruvate from 2-dehydro-3-deoxy-D-gluconate: step 2/2.</text>
</comment>
<evidence type="ECO:0000313" key="10">
    <source>
        <dbReference type="Proteomes" id="UP001501736"/>
    </source>
</evidence>
<keyword evidence="10" id="KW-1185">Reference proteome</keyword>
<proteinExistence type="inferred from homology"/>
<sequence length="215" mass="21882">MSRTPARPDPLDVAPVIPVVEIRERAHAVPLARALASGGVPIVEITLRTPDALEAVAAVAEEVPEILVGAGTVTAPDQVRRACDAGAQFLVSPGTTPALLAAMVDSGLPVLPGTASVSEVLTVLEAGVTSVKFFPAEAAGGAEHLRALAGPVPEARFCPTGGITAASAPQYLALPNVACVGGTWLTPRQVVEAEDWDRIESLAREAAALAPPQDG</sequence>
<dbReference type="InterPro" id="IPR031338">
    <property type="entry name" value="KDPG/KHG_AS_2"/>
</dbReference>
<accession>A0ABP6R729</accession>
<evidence type="ECO:0000256" key="7">
    <source>
        <dbReference type="ARBA" id="ARBA00023270"/>
    </source>
</evidence>
<dbReference type="SUPFAM" id="SSF51569">
    <property type="entry name" value="Aldolase"/>
    <property type="match status" value="1"/>
</dbReference>
<dbReference type="InterPro" id="IPR031337">
    <property type="entry name" value="KDPG/KHG_AS_1"/>
</dbReference>
<evidence type="ECO:0000256" key="4">
    <source>
        <dbReference type="ARBA" id="ARBA00011233"/>
    </source>
</evidence>
<evidence type="ECO:0000256" key="2">
    <source>
        <dbReference type="ARBA" id="ARBA00004736"/>
    </source>
</evidence>
<dbReference type="RefSeq" id="WP_344717423.1">
    <property type="nucleotide sequence ID" value="NZ_BAAAYG010000002.1"/>
</dbReference>
<reference evidence="10" key="1">
    <citation type="journal article" date="2019" name="Int. J. Syst. Evol. Microbiol.">
        <title>The Global Catalogue of Microorganisms (GCM) 10K type strain sequencing project: providing services to taxonomists for standard genome sequencing and annotation.</title>
        <authorList>
            <consortium name="The Broad Institute Genomics Platform"/>
            <consortium name="The Broad Institute Genome Sequencing Center for Infectious Disease"/>
            <person name="Wu L."/>
            <person name="Ma J."/>
        </authorList>
    </citation>
    <scope>NUCLEOTIDE SEQUENCE [LARGE SCALE GENOMIC DNA]</scope>
    <source>
        <strain evidence="10">JCM 11483</strain>
    </source>
</reference>
<keyword evidence="6" id="KW-0456">Lyase</keyword>
<evidence type="ECO:0000256" key="6">
    <source>
        <dbReference type="ARBA" id="ARBA00023239"/>
    </source>
</evidence>
<dbReference type="InterPro" id="IPR000887">
    <property type="entry name" value="Aldlse_KDPG_KHG"/>
</dbReference>
<dbReference type="PANTHER" id="PTHR30246:SF1">
    <property type="entry name" value="2-DEHYDRO-3-DEOXY-6-PHOSPHOGALACTONATE ALDOLASE-RELATED"/>
    <property type="match status" value="1"/>
</dbReference>
<keyword evidence="7" id="KW-0704">Schiff base</keyword>
<evidence type="ECO:0000256" key="1">
    <source>
        <dbReference type="ARBA" id="ARBA00000654"/>
    </source>
</evidence>
<evidence type="ECO:0000256" key="8">
    <source>
        <dbReference type="ARBA" id="ARBA00023277"/>
    </source>
</evidence>
<dbReference type="CDD" id="cd00452">
    <property type="entry name" value="KDPG_aldolase"/>
    <property type="match status" value="1"/>
</dbReference>
<dbReference type="PANTHER" id="PTHR30246">
    <property type="entry name" value="2-KETO-3-DEOXY-6-PHOSPHOGLUCONATE ALDOLASE"/>
    <property type="match status" value="1"/>
</dbReference>
<dbReference type="NCBIfam" id="TIGR01182">
    <property type="entry name" value="eda"/>
    <property type="match status" value="1"/>
</dbReference>
<evidence type="ECO:0000256" key="3">
    <source>
        <dbReference type="ARBA" id="ARBA00006906"/>
    </source>
</evidence>
<organism evidence="9 10">
    <name type="scientific">Nesterenkonia halobia</name>
    <dbReference type="NCBI Taxonomy" id="37922"/>
    <lineage>
        <taxon>Bacteria</taxon>
        <taxon>Bacillati</taxon>
        <taxon>Actinomycetota</taxon>
        <taxon>Actinomycetes</taxon>
        <taxon>Micrococcales</taxon>
        <taxon>Micrococcaceae</taxon>
        <taxon>Nesterenkonia</taxon>
    </lineage>
</organism>
<dbReference type="Pfam" id="PF01081">
    <property type="entry name" value="Aldolase"/>
    <property type="match status" value="1"/>
</dbReference>
<dbReference type="PROSITE" id="PS00160">
    <property type="entry name" value="ALDOLASE_KDPG_KHG_2"/>
    <property type="match status" value="1"/>
</dbReference>
<evidence type="ECO:0000256" key="5">
    <source>
        <dbReference type="ARBA" id="ARBA00013063"/>
    </source>
</evidence>
<dbReference type="PROSITE" id="PS00159">
    <property type="entry name" value="ALDOLASE_KDPG_KHG_1"/>
    <property type="match status" value="1"/>
</dbReference>
<dbReference type="EC" id="4.1.2.14" evidence="5"/>
<protein>
    <recommendedName>
        <fullName evidence="5">2-dehydro-3-deoxy-phosphogluconate aldolase</fullName>
        <ecNumber evidence="5">4.1.2.14</ecNumber>
    </recommendedName>
</protein>
<keyword evidence="8" id="KW-0119">Carbohydrate metabolism</keyword>
<comment type="caution">
    <text evidence="9">The sequence shown here is derived from an EMBL/GenBank/DDBJ whole genome shotgun (WGS) entry which is preliminary data.</text>
</comment>
<dbReference type="Gene3D" id="3.20.20.70">
    <property type="entry name" value="Aldolase class I"/>
    <property type="match status" value="1"/>
</dbReference>
<dbReference type="EMBL" id="BAAAYG010000002">
    <property type="protein sequence ID" value="GAA3279646.1"/>
    <property type="molecule type" value="Genomic_DNA"/>
</dbReference>
<dbReference type="InterPro" id="IPR013785">
    <property type="entry name" value="Aldolase_TIM"/>
</dbReference>
<dbReference type="NCBIfam" id="NF004325">
    <property type="entry name" value="PRK05718.1"/>
    <property type="match status" value="1"/>
</dbReference>
<name>A0ABP6R729_9MICC</name>
<gene>
    <name evidence="9" type="primary">eda</name>
    <name evidence="9" type="ORF">GCM10020260_02970</name>
</gene>
<evidence type="ECO:0000313" key="9">
    <source>
        <dbReference type="EMBL" id="GAA3279646.1"/>
    </source>
</evidence>
<dbReference type="Proteomes" id="UP001501736">
    <property type="component" value="Unassembled WGS sequence"/>
</dbReference>
<comment type="similarity">
    <text evidence="3">Belongs to the KHG/KDPG aldolase family.</text>
</comment>
<comment type="catalytic activity">
    <reaction evidence="1">
        <text>2-dehydro-3-deoxy-6-phospho-D-gluconate = D-glyceraldehyde 3-phosphate + pyruvate</text>
        <dbReference type="Rhea" id="RHEA:17089"/>
        <dbReference type="ChEBI" id="CHEBI:15361"/>
        <dbReference type="ChEBI" id="CHEBI:57569"/>
        <dbReference type="ChEBI" id="CHEBI:59776"/>
        <dbReference type="EC" id="4.1.2.14"/>
    </reaction>
</comment>
<comment type="subunit">
    <text evidence="4">Homotrimer.</text>
</comment>